<organism evidence="7 8">
    <name type="scientific">Paraflavitalea soli</name>
    <dbReference type="NCBI Taxonomy" id="2315862"/>
    <lineage>
        <taxon>Bacteria</taxon>
        <taxon>Pseudomonadati</taxon>
        <taxon>Bacteroidota</taxon>
        <taxon>Chitinophagia</taxon>
        <taxon>Chitinophagales</taxon>
        <taxon>Chitinophagaceae</taxon>
        <taxon>Paraflavitalea</taxon>
    </lineage>
</organism>
<dbReference type="KEGG" id="pseg:D3H65_16275"/>
<dbReference type="CDD" id="cd07185">
    <property type="entry name" value="OmpA_C-like"/>
    <property type="match status" value="2"/>
</dbReference>
<keyword evidence="8" id="KW-1185">Reference proteome</keyword>
<dbReference type="SUPFAM" id="SSF103088">
    <property type="entry name" value="OmpA-like"/>
    <property type="match status" value="2"/>
</dbReference>
<dbReference type="InterPro" id="IPR050330">
    <property type="entry name" value="Bact_OuterMem_StrucFunc"/>
</dbReference>
<dbReference type="InterPro" id="IPR036737">
    <property type="entry name" value="OmpA-like_sf"/>
</dbReference>
<keyword evidence="5" id="KW-0732">Signal</keyword>
<feature type="domain" description="OmpA-like" evidence="6">
    <location>
        <begin position="23"/>
        <end position="141"/>
    </location>
</feature>
<proteinExistence type="predicted"/>
<dbReference type="InterPro" id="IPR006665">
    <property type="entry name" value="OmpA-like"/>
</dbReference>
<evidence type="ECO:0000313" key="8">
    <source>
        <dbReference type="Proteomes" id="UP000263900"/>
    </source>
</evidence>
<dbReference type="PANTHER" id="PTHR30329">
    <property type="entry name" value="STATOR ELEMENT OF FLAGELLAR MOTOR COMPLEX"/>
    <property type="match status" value="1"/>
</dbReference>
<sequence>MKIASGMRSYCFALLMTVCCHAARSQQTTDTLLVRFDFNQATLTKPATATLDSFLQLNPLAIITRISLAGHCDFVGSHHYNDSLSQERVRTTRAYLEGKGCSPALFGQEAGLGKRQPLELTTTDAARATNRRVELIFGKQAPVKATVPPREAQVVPVASAASSRLSDMIKDSSVKVGSKLVLPNMNFEPGRHFLLSGSFGILRELYRVMKDNPTLQIEIHGHVCCMSGGVDGPDVDTGAPDLSVQRAKAIYDYLVSAGIAAQRMQYKGFGSSQKLFPEERTSLEETKNRRVEIKIISK</sequence>
<dbReference type="PANTHER" id="PTHR30329:SF21">
    <property type="entry name" value="LIPOPROTEIN YIAD-RELATED"/>
    <property type="match status" value="1"/>
</dbReference>
<comment type="subcellular location">
    <subcellularLocation>
        <location evidence="1">Cell outer membrane</location>
    </subcellularLocation>
</comment>
<dbReference type="PRINTS" id="PR01021">
    <property type="entry name" value="OMPADOMAIN"/>
</dbReference>
<feature type="domain" description="OmpA-like" evidence="6">
    <location>
        <begin position="174"/>
        <end position="298"/>
    </location>
</feature>
<dbReference type="EMBL" id="CP032157">
    <property type="protein sequence ID" value="AXY75441.1"/>
    <property type="molecule type" value="Genomic_DNA"/>
</dbReference>
<feature type="chain" id="PRO_5017782404" evidence="5">
    <location>
        <begin position="23"/>
        <end position="298"/>
    </location>
</feature>
<protein>
    <submittedName>
        <fullName evidence="7">OmpA family protein</fullName>
    </submittedName>
</protein>
<dbReference type="InterPro" id="IPR006664">
    <property type="entry name" value="OMP_bac"/>
</dbReference>
<dbReference type="OrthoDB" id="9782229at2"/>
<dbReference type="Pfam" id="PF00691">
    <property type="entry name" value="OmpA"/>
    <property type="match status" value="2"/>
</dbReference>
<evidence type="ECO:0000259" key="6">
    <source>
        <dbReference type="PROSITE" id="PS51123"/>
    </source>
</evidence>
<dbReference type="Gene3D" id="3.30.1330.60">
    <property type="entry name" value="OmpA-like domain"/>
    <property type="match status" value="2"/>
</dbReference>
<dbReference type="Proteomes" id="UP000263900">
    <property type="component" value="Chromosome"/>
</dbReference>
<evidence type="ECO:0000256" key="1">
    <source>
        <dbReference type="ARBA" id="ARBA00004442"/>
    </source>
</evidence>
<gene>
    <name evidence="7" type="ORF">D3H65_16275</name>
</gene>
<dbReference type="AlphaFoldDB" id="A0A3B7MYR6"/>
<dbReference type="PROSITE" id="PS51123">
    <property type="entry name" value="OMPA_2"/>
    <property type="match status" value="2"/>
</dbReference>
<keyword evidence="2 4" id="KW-0472">Membrane</keyword>
<feature type="signal peptide" evidence="5">
    <location>
        <begin position="1"/>
        <end position="22"/>
    </location>
</feature>
<evidence type="ECO:0000256" key="5">
    <source>
        <dbReference type="SAM" id="SignalP"/>
    </source>
</evidence>
<accession>A0A3B7MYR6</accession>
<reference evidence="7 8" key="1">
    <citation type="submission" date="2018-09" db="EMBL/GenBank/DDBJ databases">
        <title>Genome sequencing of strain 6GH32-13.</title>
        <authorList>
            <person name="Weon H.-Y."/>
            <person name="Heo J."/>
            <person name="Kwon S.-W."/>
        </authorList>
    </citation>
    <scope>NUCLEOTIDE SEQUENCE [LARGE SCALE GENOMIC DNA]</scope>
    <source>
        <strain evidence="7 8">5GH32-13</strain>
    </source>
</reference>
<evidence type="ECO:0000256" key="2">
    <source>
        <dbReference type="ARBA" id="ARBA00023136"/>
    </source>
</evidence>
<evidence type="ECO:0000256" key="4">
    <source>
        <dbReference type="PROSITE-ProRule" id="PRU00473"/>
    </source>
</evidence>
<evidence type="ECO:0000256" key="3">
    <source>
        <dbReference type="ARBA" id="ARBA00023237"/>
    </source>
</evidence>
<name>A0A3B7MYR6_9BACT</name>
<dbReference type="GO" id="GO:0009279">
    <property type="term" value="C:cell outer membrane"/>
    <property type="evidence" value="ECO:0007669"/>
    <property type="project" value="UniProtKB-SubCell"/>
</dbReference>
<keyword evidence="3" id="KW-0998">Cell outer membrane</keyword>
<evidence type="ECO:0000313" key="7">
    <source>
        <dbReference type="EMBL" id="AXY75441.1"/>
    </source>
</evidence>